<evidence type="ECO:0000313" key="3">
    <source>
        <dbReference type="Proteomes" id="UP000526083"/>
    </source>
</evidence>
<evidence type="ECO:0000256" key="1">
    <source>
        <dbReference type="SAM" id="Phobius"/>
    </source>
</evidence>
<dbReference type="Proteomes" id="UP000526083">
    <property type="component" value="Unassembled WGS sequence"/>
</dbReference>
<evidence type="ECO:0000313" key="2">
    <source>
        <dbReference type="EMBL" id="MBA8815595.1"/>
    </source>
</evidence>
<feature type="transmembrane region" description="Helical" evidence="1">
    <location>
        <begin position="28"/>
        <end position="48"/>
    </location>
</feature>
<reference evidence="2 3" key="1">
    <citation type="submission" date="2020-07" db="EMBL/GenBank/DDBJ databases">
        <title>Sequencing the genomes of 1000 actinobacteria strains.</title>
        <authorList>
            <person name="Klenk H.-P."/>
        </authorList>
    </citation>
    <scope>NUCLEOTIDE SEQUENCE [LARGE SCALE GENOMIC DNA]</scope>
    <source>
        <strain evidence="2 3">DSM 27576</strain>
    </source>
</reference>
<keyword evidence="1" id="KW-0472">Membrane</keyword>
<dbReference type="AlphaFoldDB" id="A0A7W3PKK2"/>
<name>A0A7W3PKK2_9MICO</name>
<accession>A0A7W3PKK2</accession>
<comment type="caution">
    <text evidence="2">The sequence shown here is derived from an EMBL/GenBank/DDBJ whole genome shotgun (WGS) entry which is preliminary data.</text>
</comment>
<gene>
    <name evidence="2" type="ORF">FHX48_000647</name>
</gene>
<sequence length="61" mass="6679">MRAVLVISALFIVTSVVTLIVAPEARLWGLILLTSWSIIFLITLVRSVRAGRASRRVGKST</sequence>
<keyword evidence="1" id="KW-1133">Transmembrane helix</keyword>
<protein>
    <submittedName>
        <fullName evidence="2">Uncharacterized protein</fullName>
    </submittedName>
</protein>
<organism evidence="2 3">
    <name type="scientific">Microbacterium halimionae</name>
    <dbReference type="NCBI Taxonomy" id="1526413"/>
    <lineage>
        <taxon>Bacteria</taxon>
        <taxon>Bacillati</taxon>
        <taxon>Actinomycetota</taxon>
        <taxon>Actinomycetes</taxon>
        <taxon>Micrococcales</taxon>
        <taxon>Microbacteriaceae</taxon>
        <taxon>Microbacterium</taxon>
    </lineage>
</organism>
<keyword evidence="1" id="KW-0812">Transmembrane</keyword>
<dbReference type="EMBL" id="JACGWY010000001">
    <property type="protein sequence ID" value="MBA8815595.1"/>
    <property type="molecule type" value="Genomic_DNA"/>
</dbReference>
<keyword evidence="3" id="KW-1185">Reference proteome</keyword>
<proteinExistence type="predicted"/>